<comment type="caution">
    <text evidence="1">The sequence shown here is derived from an EMBL/GenBank/DDBJ whole genome shotgun (WGS) entry which is preliminary data.</text>
</comment>
<accession>A0A080N5V2</accession>
<evidence type="ECO:0000313" key="2">
    <source>
        <dbReference type="Proteomes" id="UP000028730"/>
    </source>
</evidence>
<dbReference type="STRING" id="1341695.BBOMB_0359"/>
<evidence type="ECO:0000313" key="1">
    <source>
        <dbReference type="EMBL" id="KFF31029.1"/>
    </source>
</evidence>
<protein>
    <submittedName>
        <fullName evidence="1">Uncharacterized protein</fullName>
    </submittedName>
</protein>
<name>A0A080N5V2_9BIFI</name>
<gene>
    <name evidence="1" type="ORF">BBOMB_0359</name>
</gene>
<organism evidence="1 2">
    <name type="scientific">Bifidobacterium bombi DSM 19703</name>
    <dbReference type="NCBI Taxonomy" id="1341695"/>
    <lineage>
        <taxon>Bacteria</taxon>
        <taxon>Bacillati</taxon>
        <taxon>Actinomycetota</taxon>
        <taxon>Actinomycetes</taxon>
        <taxon>Bifidobacteriales</taxon>
        <taxon>Bifidobacteriaceae</taxon>
        <taxon>Bifidobacterium</taxon>
    </lineage>
</organism>
<proteinExistence type="predicted"/>
<dbReference type="eggNOG" id="COG0801">
    <property type="taxonomic scope" value="Bacteria"/>
</dbReference>
<dbReference type="OrthoDB" id="9808041at2"/>
<dbReference type="RefSeq" id="WP_044086546.1">
    <property type="nucleotide sequence ID" value="NZ_ATLK01000001.1"/>
</dbReference>
<keyword evidence="2" id="KW-1185">Reference proteome</keyword>
<sequence length="219" mass="23853">MAVERGVRLELDSSFGAVEGVHADVRLRFDDDRLDVTLCDIPVSRVASDDGYEEYSAVVSMQAVVPDAQQRFKSILASLDSLTGNQVEGVSALYHVMNVDKPDGLSAVAIVSTRLDMQGFRTYLRALSDSQEGAVDLRLVDMHDPEGHSIAYGHGNESDGSDRVNDEDVQHDAAVLIPWLDMDTQARLGNDPVSYLLAFAPNSAQVGMLSEEWILGDTL</sequence>
<dbReference type="Proteomes" id="UP000028730">
    <property type="component" value="Unassembled WGS sequence"/>
</dbReference>
<dbReference type="AlphaFoldDB" id="A0A080N5V2"/>
<dbReference type="EMBL" id="ATLK01000001">
    <property type="protein sequence ID" value="KFF31029.1"/>
    <property type="molecule type" value="Genomic_DNA"/>
</dbReference>
<reference evidence="1 2" key="1">
    <citation type="journal article" date="2014" name="Appl. Environ. Microbiol.">
        <title>Genomic encyclopedia of type strains of the genus Bifidobacterium.</title>
        <authorList>
            <person name="Milani C."/>
            <person name="Lugli G.A."/>
            <person name="Duranti S."/>
            <person name="Turroni F."/>
            <person name="Bottacini F."/>
            <person name="Mangifesta M."/>
            <person name="Sanchez B."/>
            <person name="Viappiani A."/>
            <person name="Mancabelli L."/>
            <person name="Taminiau B."/>
            <person name="Delcenserie V."/>
            <person name="Barrangou R."/>
            <person name="Margolles A."/>
            <person name="van Sinderen D."/>
            <person name="Ventura M."/>
        </authorList>
    </citation>
    <scope>NUCLEOTIDE SEQUENCE [LARGE SCALE GENOMIC DNA]</scope>
    <source>
        <strain evidence="1 2">DSM 19703</strain>
    </source>
</reference>